<dbReference type="SMART" id="SM00346">
    <property type="entry name" value="HTH_ICLR"/>
    <property type="match status" value="1"/>
</dbReference>
<dbReference type="EMBL" id="QKWJ01000067">
    <property type="protein sequence ID" value="RDK06291.1"/>
    <property type="molecule type" value="Genomic_DNA"/>
</dbReference>
<feature type="domain" description="IclR-ED" evidence="5">
    <location>
        <begin position="72"/>
        <end position="255"/>
    </location>
</feature>
<sequence>MTLNHDSVGTIRRANLLLRLLATAGRRGLALTELSSRSALPHPTAHRLLKQLHGEGLIVQNDETRRYLLGPVAYELGLAAAEIFDLRHVSRPALEAVSAETEDTCYFVMRSGLDAVCIDRIEGTFAVRTITLEVGSRRPLGVGAGGLAILAACDHDERERILHVTASRLPEFGNLDVAQQREAIARTRKAGYSLVKNRVTLGVTALGMPLHDSMRRPIGAISVGAIDPRMREQRRRQIANLLREQVLKIEKGIRELNSFVFER</sequence>
<dbReference type="InterPro" id="IPR036390">
    <property type="entry name" value="WH_DNA-bd_sf"/>
</dbReference>
<dbReference type="SUPFAM" id="SSF46785">
    <property type="entry name" value="Winged helix' DNA-binding domain"/>
    <property type="match status" value="1"/>
</dbReference>
<dbReference type="Gene3D" id="3.30.450.40">
    <property type="match status" value="1"/>
</dbReference>
<dbReference type="Gene3D" id="1.10.10.10">
    <property type="entry name" value="Winged helix-like DNA-binding domain superfamily/Winged helix DNA-binding domain"/>
    <property type="match status" value="1"/>
</dbReference>
<dbReference type="PANTHER" id="PTHR30136">
    <property type="entry name" value="HELIX-TURN-HELIX TRANSCRIPTIONAL REGULATOR, ICLR FAMILY"/>
    <property type="match status" value="1"/>
</dbReference>
<name>A0A370NL20_9BURK</name>
<dbReference type="InterPro" id="IPR036388">
    <property type="entry name" value="WH-like_DNA-bd_sf"/>
</dbReference>
<dbReference type="PROSITE" id="PS51077">
    <property type="entry name" value="HTH_ICLR"/>
    <property type="match status" value="1"/>
</dbReference>
<dbReference type="GO" id="GO:0003677">
    <property type="term" value="F:DNA binding"/>
    <property type="evidence" value="ECO:0007669"/>
    <property type="project" value="UniProtKB-KW"/>
</dbReference>
<evidence type="ECO:0000313" key="6">
    <source>
        <dbReference type="EMBL" id="RDK06291.1"/>
    </source>
</evidence>
<evidence type="ECO:0000313" key="7">
    <source>
        <dbReference type="Proteomes" id="UP000255165"/>
    </source>
</evidence>
<evidence type="ECO:0000256" key="1">
    <source>
        <dbReference type="ARBA" id="ARBA00023015"/>
    </source>
</evidence>
<gene>
    <name evidence="6" type="ORF">DN412_32435</name>
</gene>
<dbReference type="InterPro" id="IPR050707">
    <property type="entry name" value="HTH_MetabolicPath_Reg"/>
</dbReference>
<evidence type="ECO:0000256" key="2">
    <source>
        <dbReference type="ARBA" id="ARBA00023125"/>
    </source>
</evidence>
<comment type="caution">
    <text evidence="6">The sequence shown here is derived from an EMBL/GenBank/DDBJ whole genome shotgun (WGS) entry which is preliminary data.</text>
</comment>
<dbReference type="RefSeq" id="WP_115215323.1">
    <property type="nucleotide sequence ID" value="NZ_QKWJ01000067.1"/>
</dbReference>
<protein>
    <submittedName>
        <fullName evidence="6">IclR family transcriptional regulator</fullName>
    </submittedName>
</protein>
<reference evidence="7" key="1">
    <citation type="submission" date="2018-06" db="EMBL/GenBank/DDBJ databases">
        <authorList>
            <person name="Feng T."/>
            <person name="Jeon C.O."/>
        </authorList>
    </citation>
    <scope>NUCLEOTIDE SEQUENCE [LARGE SCALE GENOMIC DNA]</scope>
    <source>
        <strain evidence="7">S23</strain>
    </source>
</reference>
<keyword evidence="2" id="KW-0238">DNA-binding</keyword>
<feature type="domain" description="HTH iclR-type" evidence="4">
    <location>
        <begin position="8"/>
        <end position="71"/>
    </location>
</feature>
<dbReference type="PANTHER" id="PTHR30136:SF39">
    <property type="entry name" value="TRANSCRIPTIONAL REGULATORY PROTEIN"/>
    <property type="match status" value="1"/>
</dbReference>
<dbReference type="AlphaFoldDB" id="A0A370NL20"/>
<dbReference type="GO" id="GO:0003700">
    <property type="term" value="F:DNA-binding transcription factor activity"/>
    <property type="evidence" value="ECO:0007669"/>
    <property type="project" value="TreeGrafter"/>
</dbReference>
<accession>A0A370NL20</accession>
<dbReference type="Pfam" id="PF01614">
    <property type="entry name" value="IclR_C"/>
    <property type="match status" value="1"/>
</dbReference>
<proteinExistence type="predicted"/>
<dbReference type="PROSITE" id="PS51078">
    <property type="entry name" value="ICLR_ED"/>
    <property type="match status" value="1"/>
</dbReference>
<evidence type="ECO:0000256" key="3">
    <source>
        <dbReference type="ARBA" id="ARBA00023163"/>
    </source>
</evidence>
<dbReference type="InterPro" id="IPR029016">
    <property type="entry name" value="GAF-like_dom_sf"/>
</dbReference>
<evidence type="ECO:0000259" key="4">
    <source>
        <dbReference type="PROSITE" id="PS51077"/>
    </source>
</evidence>
<dbReference type="InterPro" id="IPR005471">
    <property type="entry name" value="Tscrpt_reg_IclR_N"/>
</dbReference>
<organism evidence="6 7">
    <name type="scientific">Cupriavidus lacunae</name>
    <dbReference type="NCBI Taxonomy" id="2666307"/>
    <lineage>
        <taxon>Bacteria</taxon>
        <taxon>Pseudomonadati</taxon>
        <taxon>Pseudomonadota</taxon>
        <taxon>Betaproteobacteria</taxon>
        <taxon>Burkholderiales</taxon>
        <taxon>Burkholderiaceae</taxon>
        <taxon>Cupriavidus</taxon>
    </lineage>
</organism>
<dbReference type="GO" id="GO:0045892">
    <property type="term" value="P:negative regulation of DNA-templated transcription"/>
    <property type="evidence" value="ECO:0007669"/>
    <property type="project" value="TreeGrafter"/>
</dbReference>
<keyword evidence="1" id="KW-0805">Transcription regulation</keyword>
<keyword evidence="7" id="KW-1185">Reference proteome</keyword>
<keyword evidence="3" id="KW-0804">Transcription</keyword>
<dbReference type="Proteomes" id="UP000255165">
    <property type="component" value="Unassembled WGS sequence"/>
</dbReference>
<evidence type="ECO:0000259" key="5">
    <source>
        <dbReference type="PROSITE" id="PS51078"/>
    </source>
</evidence>
<dbReference type="SUPFAM" id="SSF55781">
    <property type="entry name" value="GAF domain-like"/>
    <property type="match status" value="1"/>
</dbReference>
<dbReference type="Pfam" id="PF09339">
    <property type="entry name" value="HTH_IclR"/>
    <property type="match status" value="1"/>
</dbReference>
<dbReference type="InterPro" id="IPR014757">
    <property type="entry name" value="Tscrpt_reg_IclR_C"/>
</dbReference>